<feature type="domain" description="KEN" evidence="4">
    <location>
        <begin position="1"/>
        <end position="68"/>
    </location>
</feature>
<keyword evidence="6" id="KW-1185">Reference proteome</keyword>
<proteinExistence type="predicted"/>
<dbReference type="Gene3D" id="1.20.1440.180">
    <property type="entry name" value="KEN domain"/>
    <property type="match status" value="1"/>
</dbReference>
<dbReference type="AlphaFoldDB" id="A0A3P7EVD6"/>
<name>A0A3P7EVD6_HYDTA</name>
<dbReference type="GO" id="GO:0006397">
    <property type="term" value="P:mRNA processing"/>
    <property type="evidence" value="ECO:0007669"/>
    <property type="project" value="InterPro"/>
</dbReference>
<organism evidence="5 6">
    <name type="scientific">Hydatigena taeniaeformis</name>
    <name type="common">Feline tapeworm</name>
    <name type="synonym">Taenia taeniaeformis</name>
    <dbReference type="NCBI Taxonomy" id="6205"/>
    <lineage>
        <taxon>Eukaryota</taxon>
        <taxon>Metazoa</taxon>
        <taxon>Spiralia</taxon>
        <taxon>Lophotrochozoa</taxon>
        <taxon>Platyhelminthes</taxon>
        <taxon>Cestoda</taxon>
        <taxon>Eucestoda</taxon>
        <taxon>Cyclophyllidea</taxon>
        <taxon>Taeniidae</taxon>
        <taxon>Hydatigera</taxon>
    </lineage>
</organism>
<evidence type="ECO:0000313" key="6">
    <source>
        <dbReference type="Proteomes" id="UP000274429"/>
    </source>
</evidence>
<keyword evidence="2" id="KW-0067">ATP-binding</keyword>
<evidence type="ECO:0000256" key="3">
    <source>
        <dbReference type="SAM" id="MobiDB-lite"/>
    </source>
</evidence>
<dbReference type="PROSITE" id="PS51392">
    <property type="entry name" value="KEN"/>
    <property type="match status" value="1"/>
</dbReference>
<feature type="region of interest" description="Disordered" evidence="3">
    <location>
        <begin position="178"/>
        <end position="226"/>
    </location>
</feature>
<dbReference type="Pfam" id="PF06479">
    <property type="entry name" value="Ribonuc_2-5A"/>
    <property type="match status" value="1"/>
</dbReference>
<evidence type="ECO:0000256" key="1">
    <source>
        <dbReference type="ARBA" id="ARBA00022741"/>
    </source>
</evidence>
<dbReference type="InterPro" id="IPR038357">
    <property type="entry name" value="KEN_sf"/>
</dbReference>
<evidence type="ECO:0000259" key="4">
    <source>
        <dbReference type="PROSITE" id="PS51392"/>
    </source>
</evidence>
<reference evidence="5 6" key="1">
    <citation type="submission" date="2018-11" db="EMBL/GenBank/DDBJ databases">
        <authorList>
            <consortium name="Pathogen Informatics"/>
        </authorList>
    </citation>
    <scope>NUCLEOTIDE SEQUENCE [LARGE SCALE GENOMIC DNA]</scope>
</reference>
<accession>A0A3P7EVD6</accession>
<keyword evidence="1" id="KW-0547">Nucleotide-binding</keyword>
<dbReference type="GO" id="GO:0005524">
    <property type="term" value="F:ATP binding"/>
    <property type="evidence" value="ECO:0007669"/>
    <property type="project" value="UniProtKB-KW"/>
</dbReference>
<dbReference type="GO" id="GO:0004540">
    <property type="term" value="F:RNA nuclease activity"/>
    <property type="evidence" value="ECO:0007669"/>
    <property type="project" value="InterPro"/>
</dbReference>
<sequence>MTQLLRAIRNKRNHIWSLRNTVRDVLGSSDTAMAQHWNSRFPSLLPLTYCLARVHLAKVDHFRRFLPAPLTSDAAERFIGDCCHPSAPAMWARLPTSEKVVNGINSCAETNNNIADIKLQVSEHGSPLQAKSRVWSKVRNSTNPWHLPSRRLVPGEASSKDAAITTFAKTVAAALPPPMTSVSGEMADSAERMEETDTEDGFVFQRTRKRTRKRKNAPNNAKTMNL</sequence>
<dbReference type="OrthoDB" id="63989at2759"/>
<protein>
    <recommendedName>
        <fullName evidence="4">KEN domain-containing protein</fullName>
    </recommendedName>
</protein>
<feature type="compositionally biased region" description="Basic residues" evidence="3">
    <location>
        <begin position="206"/>
        <end position="216"/>
    </location>
</feature>
<feature type="compositionally biased region" description="Low complexity" evidence="3">
    <location>
        <begin position="217"/>
        <end position="226"/>
    </location>
</feature>
<evidence type="ECO:0000313" key="5">
    <source>
        <dbReference type="EMBL" id="VDM23936.1"/>
    </source>
</evidence>
<dbReference type="Proteomes" id="UP000274429">
    <property type="component" value="Unassembled WGS sequence"/>
</dbReference>
<dbReference type="EMBL" id="UYWX01003438">
    <property type="protein sequence ID" value="VDM23936.1"/>
    <property type="molecule type" value="Genomic_DNA"/>
</dbReference>
<gene>
    <name evidence="5" type="ORF">TTAC_LOCUS3994</name>
</gene>
<evidence type="ECO:0000256" key="2">
    <source>
        <dbReference type="ARBA" id="ARBA00022840"/>
    </source>
</evidence>
<dbReference type="InterPro" id="IPR010513">
    <property type="entry name" value="KEN_dom"/>
</dbReference>